<reference evidence="3" key="1">
    <citation type="submission" date="2020-01" db="EMBL/GenBank/DDBJ databases">
        <title>'Steroidobacter agaridevorans' sp. nov., agar-degrading bacteria isolated from rhizosphere soils.</title>
        <authorList>
            <person name="Ikenaga M."/>
            <person name="Kataoka M."/>
            <person name="Murouchi A."/>
            <person name="Katsuragi S."/>
            <person name="Sakai M."/>
        </authorList>
    </citation>
    <scope>NUCLEOTIDE SEQUENCE [LARGE SCALE GENOMIC DNA]</scope>
    <source>
        <strain evidence="3">YU21-B</strain>
    </source>
</reference>
<dbReference type="Proteomes" id="UP000445000">
    <property type="component" value="Unassembled WGS sequence"/>
</dbReference>
<protein>
    <submittedName>
        <fullName evidence="2">Uncharacterized protein</fullName>
    </submittedName>
</protein>
<dbReference type="EMBL" id="BLJN01000003">
    <property type="protein sequence ID" value="GFE80955.1"/>
    <property type="molecule type" value="Genomic_DNA"/>
</dbReference>
<feature type="region of interest" description="Disordered" evidence="1">
    <location>
        <begin position="1"/>
        <end position="25"/>
    </location>
</feature>
<evidence type="ECO:0000313" key="2">
    <source>
        <dbReference type="EMBL" id="GFE80955.1"/>
    </source>
</evidence>
<gene>
    <name evidence="2" type="ORF">GCM10011487_29550</name>
</gene>
<evidence type="ECO:0000313" key="3">
    <source>
        <dbReference type="Proteomes" id="UP000445000"/>
    </source>
</evidence>
<dbReference type="RefSeq" id="WP_161812666.1">
    <property type="nucleotide sequence ID" value="NZ_BLJN01000003.1"/>
</dbReference>
<name>A0A829YCJ0_9GAMM</name>
<evidence type="ECO:0000256" key="1">
    <source>
        <dbReference type="SAM" id="MobiDB-lite"/>
    </source>
</evidence>
<keyword evidence="3" id="KW-1185">Reference proteome</keyword>
<proteinExistence type="predicted"/>
<sequence>MSSSKKSTDAPIVAEGGVNQSADAPADPFQALDDLMAVVEELCPVWPTRPTFADESNYLL</sequence>
<comment type="caution">
    <text evidence="2">The sequence shown here is derived from an EMBL/GenBank/DDBJ whole genome shotgun (WGS) entry which is preliminary data.</text>
</comment>
<organism evidence="2 3">
    <name type="scientific">Steroidobacter agaridevorans</name>
    <dbReference type="NCBI Taxonomy" id="2695856"/>
    <lineage>
        <taxon>Bacteria</taxon>
        <taxon>Pseudomonadati</taxon>
        <taxon>Pseudomonadota</taxon>
        <taxon>Gammaproteobacteria</taxon>
        <taxon>Steroidobacterales</taxon>
        <taxon>Steroidobacteraceae</taxon>
        <taxon>Steroidobacter</taxon>
    </lineage>
</organism>
<dbReference type="AlphaFoldDB" id="A0A829YCJ0"/>
<accession>A0A829YCJ0</accession>